<feature type="domain" description="Methyltransferase" evidence="1">
    <location>
        <begin position="49"/>
        <end position="139"/>
    </location>
</feature>
<proteinExistence type="predicted"/>
<name>A0A6J4VI31_9BACT</name>
<dbReference type="Pfam" id="PF13649">
    <property type="entry name" value="Methyltransf_25"/>
    <property type="match status" value="1"/>
</dbReference>
<accession>A0A6J4VI31</accession>
<protein>
    <recommendedName>
        <fullName evidence="1">Methyltransferase domain-containing protein</fullName>
    </recommendedName>
</protein>
<evidence type="ECO:0000259" key="1">
    <source>
        <dbReference type="Pfam" id="PF13649"/>
    </source>
</evidence>
<dbReference type="CDD" id="cd02440">
    <property type="entry name" value="AdoMet_MTases"/>
    <property type="match status" value="1"/>
</dbReference>
<dbReference type="InterPro" id="IPR041698">
    <property type="entry name" value="Methyltransf_25"/>
</dbReference>
<dbReference type="EMBL" id="CADCWN010000226">
    <property type="protein sequence ID" value="CAA9580109.1"/>
    <property type="molecule type" value="Genomic_DNA"/>
</dbReference>
<dbReference type="AlphaFoldDB" id="A0A6J4VI31"/>
<dbReference type="SUPFAM" id="SSF53335">
    <property type="entry name" value="S-adenosyl-L-methionine-dependent methyltransferases"/>
    <property type="match status" value="1"/>
</dbReference>
<gene>
    <name evidence="2" type="ORF">AVDCRST_MAG18-3013</name>
</gene>
<dbReference type="InterPro" id="IPR029063">
    <property type="entry name" value="SAM-dependent_MTases_sf"/>
</dbReference>
<dbReference type="PANTHER" id="PTHR43591">
    <property type="entry name" value="METHYLTRANSFERASE"/>
    <property type="match status" value="1"/>
</dbReference>
<sequence>MDSAERKRLVERGYDRMAERYLASKGALGAETAELLDALTRGLDGEAAILDLGCGAGVPVTRWLAGRFRVTGVDLSARQLALAREAVPGATFIRGDMAEMDFAPGSFAAIVSLYAIIHLPREEHPALLARIARWLAPGGGFLATWPVTAWEGEERDWHGWGAAMWWSHHGSEENLALLRAAGFVIERAETRTSGEEIWLWVLARRG</sequence>
<organism evidence="2">
    <name type="scientific">uncultured Thermomicrobiales bacterium</name>
    <dbReference type="NCBI Taxonomy" id="1645740"/>
    <lineage>
        <taxon>Bacteria</taxon>
        <taxon>Pseudomonadati</taxon>
        <taxon>Thermomicrobiota</taxon>
        <taxon>Thermomicrobia</taxon>
        <taxon>Thermomicrobiales</taxon>
        <taxon>environmental samples</taxon>
    </lineage>
</organism>
<dbReference type="Gene3D" id="3.40.50.150">
    <property type="entry name" value="Vaccinia Virus protein VP39"/>
    <property type="match status" value="1"/>
</dbReference>
<reference evidence="2" key="1">
    <citation type="submission" date="2020-02" db="EMBL/GenBank/DDBJ databases">
        <authorList>
            <person name="Meier V. D."/>
        </authorList>
    </citation>
    <scope>NUCLEOTIDE SEQUENCE</scope>
    <source>
        <strain evidence="2">AVDCRST_MAG18</strain>
    </source>
</reference>
<evidence type="ECO:0000313" key="2">
    <source>
        <dbReference type="EMBL" id="CAA9580109.1"/>
    </source>
</evidence>